<dbReference type="InterPro" id="IPR028082">
    <property type="entry name" value="Peripla_BP_I"/>
</dbReference>
<keyword evidence="1" id="KW-0805">Transcription regulation</keyword>
<protein>
    <submittedName>
        <fullName evidence="5">Substrate-binding domain-containing protein</fullName>
    </submittedName>
</protein>
<comment type="caution">
    <text evidence="5">The sequence shown here is derived from an EMBL/GenBank/DDBJ whole genome shotgun (WGS) entry which is preliminary data.</text>
</comment>
<dbReference type="Pfam" id="PF00356">
    <property type="entry name" value="LacI"/>
    <property type="match status" value="1"/>
</dbReference>
<evidence type="ECO:0000256" key="1">
    <source>
        <dbReference type="ARBA" id="ARBA00023015"/>
    </source>
</evidence>
<dbReference type="SMART" id="SM00354">
    <property type="entry name" value="HTH_LACI"/>
    <property type="match status" value="1"/>
</dbReference>
<sequence length="341" mass="37480">MTHRFPIKEIARQAGLGPATIDRVLNNRANVSTQTRLRVEAAINELSAQEAQLAAKGRRVFFDMVIEAPRRFSAEVRSAAEALLPQIETAVCRPRFIAQEIMEEDEVVAILNRILKRGSHGVCLKARDTVKIRAAVDRLMQAKIPVVTLVTDIAATTRLAYAGLDNAGAGRTAAYLLANTLGDTTGQLLTTQSHARFLGEEEREAAFRDTLKSLCPRLQIVSLQGGSGVDVETSKLLSELLRGVSDLRAVYSMGGGNRSILETLAAHRLKPQIYIAHDLDRENRALIADHQLSFILHHDLQHDLRGAFQAFLSYHQISQAPVAQQLSTVQVITPYNIPPTS</sequence>
<dbReference type="Pfam" id="PF13407">
    <property type="entry name" value="Peripla_BP_4"/>
    <property type="match status" value="1"/>
</dbReference>
<dbReference type="CDD" id="cd06307">
    <property type="entry name" value="PBP1_sugar_binding"/>
    <property type="match status" value="1"/>
</dbReference>
<evidence type="ECO:0000259" key="4">
    <source>
        <dbReference type="PROSITE" id="PS50932"/>
    </source>
</evidence>
<dbReference type="Gene3D" id="3.40.50.2300">
    <property type="match status" value="2"/>
</dbReference>
<dbReference type="Proteomes" id="UP000436694">
    <property type="component" value="Unassembled WGS sequence"/>
</dbReference>
<dbReference type="InterPro" id="IPR010982">
    <property type="entry name" value="Lambda_DNA-bd_dom_sf"/>
</dbReference>
<accession>A0A844AUN2</accession>
<dbReference type="AlphaFoldDB" id="A0A844AUN2"/>
<gene>
    <name evidence="5" type="ORF">GG681_03190</name>
</gene>
<dbReference type="PROSITE" id="PS50932">
    <property type="entry name" value="HTH_LACI_2"/>
    <property type="match status" value="1"/>
</dbReference>
<organism evidence="5 6">
    <name type="scientific">Tritonibacter aquimaris</name>
    <dbReference type="NCBI Taxonomy" id="2663379"/>
    <lineage>
        <taxon>Bacteria</taxon>
        <taxon>Pseudomonadati</taxon>
        <taxon>Pseudomonadota</taxon>
        <taxon>Alphaproteobacteria</taxon>
        <taxon>Rhodobacterales</taxon>
        <taxon>Paracoccaceae</taxon>
        <taxon>Tritonibacter</taxon>
    </lineage>
</organism>
<feature type="domain" description="HTH lacI-type" evidence="4">
    <location>
        <begin position="7"/>
        <end position="46"/>
    </location>
</feature>
<proteinExistence type="predicted"/>
<dbReference type="PANTHER" id="PTHR30146:SF152">
    <property type="entry name" value="TRANSCRIPTIONAL REGULATORY PROTEIN"/>
    <property type="match status" value="1"/>
</dbReference>
<dbReference type="CDD" id="cd01392">
    <property type="entry name" value="HTH_LacI"/>
    <property type="match status" value="1"/>
</dbReference>
<evidence type="ECO:0000313" key="6">
    <source>
        <dbReference type="Proteomes" id="UP000436694"/>
    </source>
</evidence>
<dbReference type="RefSeq" id="WP_153544968.1">
    <property type="nucleotide sequence ID" value="NZ_WIXK01000001.1"/>
</dbReference>
<reference evidence="5 6" key="1">
    <citation type="submission" date="2019-10" db="EMBL/GenBank/DDBJ databases">
        <title>Epibacterium sp. nov., isolated from seawater.</title>
        <authorList>
            <person name="Zhang X."/>
            <person name="Li N."/>
        </authorList>
    </citation>
    <scope>NUCLEOTIDE SEQUENCE [LARGE SCALE GENOMIC DNA]</scope>
    <source>
        <strain evidence="5 6">SM1969</strain>
    </source>
</reference>
<name>A0A844AUN2_9RHOB</name>
<dbReference type="SUPFAM" id="SSF53822">
    <property type="entry name" value="Periplasmic binding protein-like I"/>
    <property type="match status" value="1"/>
</dbReference>
<dbReference type="GO" id="GO:0000976">
    <property type="term" value="F:transcription cis-regulatory region binding"/>
    <property type="evidence" value="ECO:0007669"/>
    <property type="project" value="TreeGrafter"/>
</dbReference>
<dbReference type="InterPro" id="IPR025997">
    <property type="entry name" value="SBP_2_dom"/>
</dbReference>
<dbReference type="GO" id="GO:0003700">
    <property type="term" value="F:DNA-binding transcription factor activity"/>
    <property type="evidence" value="ECO:0007669"/>
    <property type="project" value="TreeGrafter"/>
</dbReference>
<evidence type="ECO:0000313" key="5">
    <source>
        <dbReference type="EMBL" id="MQY41632.1"/>
    </source>
</evidence>
<dbReference type="Gene3D" id="1.10.260.40">
    <property type="entry name" value="lambda repressor-like DNA-binding domains"/>
    <property type="match status" value="1"/>
</dbReference>
<keyword evidence="3" id="KW-0804">Transcription</keyword>
<evidence type="ECO:0000256" key="3">
    <source>
        <dbReference type="ARBA" id="ARBA00023163"/>
    </source>
</evidence>
<keyword evidence="2" id="KW-0238">DNA-binding</keyword>
<dbReference type="InterPro" id="IPR000843">
    <property type="entry name" value="HTH_LacI"/>
</dbReference>
<dbReference type="PANTHER" id="PTHR30146">
    <property type="entry name" value="LACI-RELATED TRANSCRIPTIONAL REPRESSOR"/>
    <property type="match status" value="1"/>
</dbReference>
<keyword evidence="6" id="KW-1185">Reference proteome</keyword>
<evidence type="ECO:0000256" key="2">
    <source>
        <dbReference type="ARBA" id="ARBA00023125"/>
    </source>
</evidence>
<dbReference type="EMBL" id="WIXK01000001">
    <property type="protein sequence ID" value="MQY41632.1"/>
    <property type="molecule type" value="Genomic_DNA"/>
</dbReference>
<dbReference type="SUPFAM" id="SSF47413">
    <property type="entry name" value="lambda repressor-like DNA-binding domains"/>
    <property type="match status" value="1"/>
</dbReference>